<reference evidence="7 8" key="1">
    <citation type="journal article" date="2024" name="Plant J.">
        <title>Genome sequences and population genomics reveal climatic adaptation and genomic divergence between two closely related sweetgum species.</title>
        <authorList>
            <person name="Xu W.Q."/>
            <person name="Ren C.Q."/>
            <person name="Zhang X.Y."/>
            <person name="Comes H.P."/>
            <person name="Liu X.H."/>
            <person name="Li Y.G."/>
            <person name="Kettle C.J."/>
            <person name="Jalonen R."/>
            <person name="Gaisberger H."/>
            <person name="Ma Y.Z."/>
            <person name="Qiu Y.X."/>
        </authorList>
    </citation>
    <scope>NUCLEOTIDE SEQUENCE [LARGE SCALE GENOMIC DNA]</scope>
    <source>
        <strain evidence="7">Hangzhou</strain>
    </source>
</reference>
<feature type="domain" description="C3H1-type" evidence="6">
    <location>
        <begin position="70"/>
        <end position="98"/>
    </location>
</feature>
<evidence type="ECO:0000256" key="2">
    <source>
        <dbReference type="ARBA" id="ARBA00022771"/>
    </source>
</evidence>
<feature type="domain" description="C3H1-type" evidence="6">
    <location>
        <begin position="33"/>
        <end position="51"/>
    </location>
</feature>
<accession>A0AAP0R741</accession>
<feature type="zinc finger region" description="C3H1-type" evidence="5">
    <location>
        <begin position="70"/>
        <end position="98"/>
    </location>
</feature>
<keyword evidence="2 5" id="KW-0863">Zinc-finger</keyword>
<evidence type="ECO:0000313" key="7">
    <source>
        <dbReference type="EMBL" id="KAK9271710.1"/>
    </source>
</evidence>
<dbReference type="InterPro" id="IPR036855">
    <property type="entry name" value="Znf_CCCH_sf"/>
</dbReference>
<name>A0AAP0R741_LIQFO</name>
<dbReference type="Proteomes" id="UP001415857">
    <property type="component" value="Unassembled WGS sequence"/>
</dbReference>
<gene>
    <name evidence="7" type="ORF">L1049_002073</name>
</gene>
<protein>
    <recommendedName>
        <fullName evidence="6">C3H1-type domain-containing protein</fullName>
    </recommendedName>
</protein>
<dbReference type="SMART" id="SM00356">
    <property type="entry name" value="ZnF_C3H1"/>
    <property type="match status" value="3"/>
</dbReference>
<proteinExistence type="predicted"/>
<feature type="zinc finger region" description="C3H1-type" evidence="5">
    <location>
        <begin position="33"/>
        <end position="51"/>
    </location>
</feature>
<evidence type="ECO:0000259" key="6">
    <source>
        <dbReference type="PROSITE" id="PS50103"/>
    </source>
</evidence>
<dbReference type="SUPFAM" id="SSF90229">
    <property type="entry name" value="CCCH zinc finger"/>
    <property type="match status" value="2"/>
</dbReference>
<evidence type="ECO:0000256" key="3">
    <source>
        <dbReference type="ARBA" id="ARBA00022833"/>
    </source>
</evidence>
<evidence type="ECO:0000313" key="8">
    <source>
        <dbReference type="Proteomes" id="UP001415857"/>
    </source>
</evidence>
<dbReference type="GO" id="GO:0003677">
    <property type="term" value="F:DNA binding"/>
    <property type="evidence" value="ECO:0007669"/>
    <property type="project" value="UniProtKB-KW"/>
</dbReference>
<evidence type="ECO:0000256" key="1">
    <source>
        <dbReference type="ARBA" id="ARBA00022723"/>
    </source>
</evidence>
<comment type="caution">
    <text evidence="7">The sequence shown here is derived from an EMBL/GenBank/DDBJ whole genome shotgun (WGS) entry which is preliminary data.</text>
</comment>
<dbReference type="PROSITE" id="PS50103">
    <property type="entry name" value="ZF_C3H1"/>
    <property type="match status" value="3"/>
</dbReference>
<dbReference type="AlphaFoldDB" id="A0AAP0R741"/>
<evidence type="ECO:0000256" key="5">
    <source>
        <dbReference type="PROSITE-ProRule" id="PRU00723"/>
    </source>
</evidence>
<keyword evidence="4" id="KW-0238">DNA-binding</keyword>
<dbReference type="InterPro" id="IPR050974">
    <property type="entry name" value="Plant_ZF_CCCH"/>
</dbReference>
<organism evidence="7 8">
    <name type="scientific">Liquidambar formosana</name>
    <name type="common">Formosan gum</name>
    <dbReference type="NCBI Taxonomy" id="63359"/>
    <lineage>
        <taxon>Eukaryota</taxon>
        <taxon>Viridiplantae</taxon>
        <taxon>Streptophyta</taxon>
        <taxon>Embryophyta</taxon>
        <taxon>Tracheophyta</taxon>
        <taxon>Spermatophyta</taxon>
        <taxon>Magnoliopsida</taxon>
        <taxon>eudicotyledons</taxon>
        <taxon>Gunneridae</taxon>
        <taxon>Pentapetalae</taxon>
        <taxon>Saxifragales</taxon>
        <taxon>Altingiaceae</taxon>
        <taxon>Liquidambar</taxon>
    </lineage>
</organism>
<evidence type="ECO:0000256" key="4">
    <source>
        <dbReference type="ARBA" id="ARBA00023125"/>
    </source>
</evidence>
<sequence>MELLITPISKESLRVKGSSTHLNHTLKIASTIFRTGTCKFGLHCRFNHPVRGVGQVGKEREKERNGFSEKTAQIECKYYLTEGGCKFGEACRYNHSTKKTEIAPPEYNFLGLPIRLGQKDCPFYMRNGSCGYGAKCWFHHPDPTAVGGSSPYGSTPNW</sequence>
<keyword evidence="1 5" id="KW-0479">Metal-binding</keyword>
<dbReference type="InterPro" id="IPR000571">
    <property type="entry name" value="Znf_CCCH"/>
</dbReference>
<keyword evidence="8" id="KW-1185">Reference proteome</keyword>
<dbReference type="PANTHER" id="PTHR12506:SF75">
    <property type="entry name" value="ZINC FINGER CCCH DOMAIN-CONTAINING PROTEIN 67-LIKE"/>
    <property type="match status" value="1"/>
</dbReference>
<feature type="domain" description="C3H1-type" evidence="6">
    <location>
        <begin position="115"/>
        <end position="143"/>
    </location>
</feature>
<dbReference type="GO" id="GO:0008270">
    <property type="term" value="F:zinc ion binding"/>
    <property type="evidence" value="ECO:0007669"/>
    <property type="project" value="UniProtKB-KW"/>
</dbReference>
<dbReference type="Gene3D" id="2.30.30.1190">
    <property type="match status" value="1"/>
</dbReference>
<dbReference type="Gene3D" id="4.10.1000.10">
    <property type="entry name" value="Zinc finger, CCCH-type"/>
    <property type="match status" value="1"/>
</dbReference>
<dbReference type="PANTHER" id="PTHR12506">
    <property type="entry name" value="PROTEIN PHOSPHATASE RELATED"/>
    <property type="match status" value="1"/>
</dbReference>
<keyword evidence="3 5" id="KW-0862">Zinc</keyword>
<feature type="zinc finger region" description="C3H1-type" evidence="5">
    <location>
        <begin position="115"/>
        <end position="143"/>
    </location>
</feature>
<dbReference type="Pfam" id="PF00642">
    <property type="entry name" value="zf-CCCH"/>
    <property type="match status" value="3"/>
</dbReference>
<dbReference type="EMBL" id="JBBPBK010000013">
    <property type="protein sequence ID" value="KAK9271710.1"/>
    <property type="molecule type" value="Genomic_DNA"/>
</dbReference>
<dbReference type="GO" id="GO:0003729">
    <property type="term" value="F:mRNA binding"/>
    <property type="evidence" value="ECO:0007669"/>
    <property type="project" value="TreeGrafter"/>
</dbReference>